<keyword evidence="1" id="KW-0238">DNA-binding</keyword>
<dbReference type="EMBL" id="BAABCV010000002">
    <property type="protein sequence ID" value="GAA4087693.1"/>
    <property type="molecule type" value="Genomic_DNA"/>
</dbReference>
<comment type="caution">
    <text evidence="3">The sequence shown here is derived from an EMBL/GenBank/DDBJ whole genome shotgun (WGS) entry which is preliminary data.</text>
</comment>
<evidence type="ECO:0000259" key="2">
    <source>
        <dbReference type="PROSITE" id="PS50943"/>
    </source>
</evidence>
<evidence type="ECO:0000313" key="4">
    <source>
        <dbReference type="Proteomes" id="UP001500841"/>
    </source>
</evidence>
<keyword evidence="4" id="KW-1185">Reference proteome</keyword>
<reference evidence="4" key="1">
    <citation type="journal article" date="2019" name="Int. J. Syst. Evol. Microbiol.">
        <title>The Global Catalogue of Microorganisms (GCM) 10K type strain sequencing project: providing services to taxonomists for standard genome sequencing and annotation.</title>
        <authorList>
            <consortium name="The Broad Institute Genomics Platform"/>
            <consortium name="The Broad Institute Genome Sequencing Center for Infectious Disease"/>
            <person name="Wu L."/>
            <person name="Ma J."/>
        </authorList>
    </citation>
    <scope>NUCLEOTIDE SEQUENCE [LARGE SCALE GENOMIC DNA]</scope>
    <source>
        <strain evidence="4">JCM 17085</strain>
    </source>
</reference>
<feature type="domain" description="HTH cro/C1-type" evidence="2">
    <location>
        <begin position="30"/>
        <end position="84"/>
    </location>
</feature>
<dbReference type="Pfam" id="PF13560">
    <property type="entry name" value="HTH_31"/>
    <property type="match status" value="1"/>
</dbReference>
<evidence type="ECO:0000256" key="1">
    <source>
        <dbReference type="ARBA" id="ARBA00023125"/>
    </source>
</evidence>
<dbReference type="SUPFAM" id="SSF47413">
    <property type="entry name" value="lambda repressor-like DNA-binding domains"/>
    <property type="match status" value="1"/>
</dbReference>
<name>A0ABP7WFJ0_9SPHI</name>
<dbReference type="Gene3D" id="1.10.260.40">
    <property type="entry name" value="lambda repressor-like DNA-binding domains"/>
    <property type="match status" value="1"/>
</dbReference>
<gene>
    <name evidence="3" type="ORF">GCM10022392_06030</name>
</gene>
<dbReference type="CDD" id="cd00093">
    <property type="entry name" value="HTH_XRE"/>
    <property type="match status" value="1"/>
</dbReference>
<accession>A0ABP7WFJ0</accession>
<dbReference type="InterPro" id="IPR010982">
    <property type="entry name" value="Lambda_DNA-bd_dom_sf"/>
</dbReference>
<dbReference type="SMART" id="SM00530">
    <property type="entry name" value="HTH_XRE"/>
    <property type="match status" value="1"/>
</dbReference>
<dbReference type="InterPro" id="IPR001387">
    <property type="entry name" value="Cro/C1-type_HTH"/>
</dbReference>
<dbReference type="PROSITE" id="PS50943">
    <property type="entry name" value="HTH_CROC1"/>
    <property type="match status" value="1"/>
</dbReference>
<organism evidence="3 4">
    <name type="scientific">Mucilaginibacter panaciglaebae</name>
    <dbReference type="NCBI Taxonomy" id="502331"/>
    <lineage>
        <taxon>Bacteria</taxon>
        <taxon>Pseudomonadati</taxon>
        <taxon>Bacteroidota</taxon>
        <taxon>Sphingobacteriia</taxon>
        <taxon>Sphingobacteriales</taxon>
        <taxon>Sphingobacteriaceae</taxon>
        <taxon>Mucilaginibacter</taxon>
    </lineage>
</organism>
<dbReference type="Proteomes" id="UP001500841">
    <property type="component" value="Unassembled WGS sequence"/>
</dbReference>
<dbReference type="PANTHER" id="PTHR46558:SF4">
    <property type="entry name" value="DNA-BIDING PHAGE PROTEIN"/>
    <property type="match status" value="1"/>
</dbReference>
<protein>
    <recommendedName>
        <fullName evidence="2">HTH cro/C1-type domain-containing protein</fullName>
    </recommendedName>
</protein>
<evidence type="ECO:0000313" key="3">
    <source>
        <dbReference type="EMBL" id="GAA4087693.1"/>
    </source>
</evidence>
<proteinExistence type="predicted"/>
<dbReference type="PANTHER" id="PTHR46558">
    <property type="entry name" value="TRACRIPTIONAL REGULATORY PROTEIN-RELATED-RELATED"/>
    <property type="match status" value="1"/>
</dbReference>
<sequence>MIAALTVQLTITEMSDNQKKKTNKSIGQNIRTLRHQRGWSQEDVATRLGISIPAFSKIETGVTDINLSRLEQIADIYEIDVVQILDLDTEEVEPTPSNLSIVQKKLADRELEIANLQRKVILLYEELRSSKMAVHV</sequence>